<feature type="transmembrane region" description="Helical" evidence="1">
    <location>
        <begin position="14"/>
        <end position="37"/>
    </location>
</feature>
<keyword evidence="1" id="KW-1133">Transmembrane helix</keyword>
<name>A0A1D8GG94_9FIRM</name>
<organism evidence="2 3">
    <name type="scientific">Geosporobacter ferrireducens</name>
    <dbReference type="NCBI Taxonomy" id="1424294"/>
    <lineage>
        <taxon>Bacteria</taxon>
        <taxon>Bacillati</taxon>
        <taxon>Bacillota</taxon>
        <taxon>Clostridia</taxon>
        <taxon>Peptostreptococcales</taxon>
        <taxon>Thermotaleaceae</taxon>
        <taxon>Geosporobacter</taxon>
    </lineage>
</organism>
<dbReference type="RefSeq" id="WP_069976089.1">
    <property type="nucleotide sequence ID" value="NZ_CP017269.1"/>
</dbReference>
<keyword evidence="3" id="KW-1185">Reference proteome</keyword>
<reference evidence="2 3" key="1">
    <citation type="submission" date="2016-09" db="EMBL/GenBank/DDBJ databases">
        <title>Genomic analysis reveals versatility of anaerobic energy metabolism of Geosporobacter ferrireducens IRF9 of phylum Firmicutes.</title>
        <authorList>
            <person name="Kim S.-J."/>
        </authorList>
    </citation>
    <scope>NUCLEOTIDE SEQUENCE [LARGE SCALE GENOMIC DNA]</scope>
    <source>
        <strain evidence="2 3">IRF9</strain>
    </source>
</reference>
<keyword evidence="1" id="KW-0472">Membrane</keyword>
<proteinExistence type="predicted"/>
<evidence type="ECO:0000256" key="1">
    <source>
        <dbReference type="SAM" id="Phobius"/>
    </source>
</evidence>
<dbReference type="KEGG" id="gfe:Gferi_10170"/>
<evidence type="ECO:0000313" key="3">
    <source>
        <dbReference type="Proteomes" id="UP000095743"/>
    </source>
</evidence>
<sequence length="218" mass="25046">MTIQKESKQIPKKVAIIIISLSVVWAVLILGGITYFVSKSYKSPEVRQNSKVAQNQEIRLATINAGDNEYREKLTNVLGDMEYAIMKLTIQSDYIVQIWHNAIFSNKNVEESLKKALKNSDEIDKNTSEDRATTRERIKTLMQELSNPPEELREVHKLAIEMYSHYLDLYGLTVNPSGIYETYVNNVNEAKSKFYKNAEKLLVVDPSFGIKKEKEHND</sequence>
<protein>
    <submittedName>
        <fullName evidence="2">Uncharacterized protein</fullName>
    </submittedName>
</protein>
<dbReference type="EMBL" id="CP017269">
    <property type="protein sequence ID" value="AOT69915.1"/>
    <property type="molecule type" value="Genomic_DNA"/>
</dbReference>
<evidence type="ECO:0000313" key="2">
    <source>
        <dbReference type="EMBL" id="AOT69915.1"/>
    </source>
</evidence>
<keyword evidence="1" id="KW-0812">Transmembrane</keyword>
<dbReference type="AlphaFoldDB" id="A0A1D8GG94"/>
<accession>A0A1D8GG94</accession>
<gene>
    <name evidence="2" type="ORF">Gferi_10170</name>
</gene>
<dbReference type="Proteomes" id="UP000095743">
    <property type="component" value="Chromosome"/>
</dbReference>